<feature type="transmembrane region" description="Helical" evidence="9">
    <location>
        <begin position="83"/>
        <end position="107"/>
    </location>
</feature>
<protein>
    <recommendedName>
        <fullName evidence="9">TRAP transporter small permease protein</fullName>
    </recommendedName>
</protein>
<organism evidence="12 13">
    <name type="scientific">Orrella marina</name>
    <dbReference type="NCBI Taxonomy" id="2163011"/>
    <lineage>
        <taxon>Bacteria</taxon>
        <taxon>Pseudomonadati</taxon>
        <taxon>Pseudomonadota</taxon>
        <taxon>Betaproteobacteria</taxon>
        <taxon>Burkholderiales</taxon>
        <taxon>Alcaligenaceae</taxon>
        <taxon>Orrella</taxon>
    </lineage>
</organism>
<evidence type="ECO:0000313" key="12">
    <source>
        <dbReference type="EMBL" id="AWB33394.1"/>
    </source>
</evidence>
<evidence type="ECO:0000256" key="2">
    <source>
        <dbReference type="ARBA" id="ARBA00022448"/>
    </source>
</evidence>
<keyword evidence="3" id="KW-1003">Cell membrane</keyword>
<gene>
    <name evidence="12" type="ORF">DBV39_06390</name>
</gene>
<evidence type="ECO:0000256" key="7">
    <source>
        <dbReference type="ARBA" id="ARBA00023136"/>
    </source>
</evidence>
<comment type="subcellular location">
    <subcellularLocation>
        <location evidence="1 9">Cell inner membrane</location>
        <topology evidence="1 9">Multi-pass membrane protein</topology>
    </subcellularLocation>
</comment>
<reference evidence="12" key="1">
    <citation type="submission" date="2018-04" db="EMBL/GenBank/DDBJ databases">
        <title>Bordetella sp. HZ20 isolated from seawater.</title>
        <authorList>
            <person name="Sun C."/>
        </authorList>
    </citation>
    <scope>NUCLEOTIDE SEQUENCE [LARGE SCALE GENOMIC DNA]</scope>
    <source>
        <strain evidence="12">HZ20</strain>
    </source>
</reference>
<comment type="subunit">
    <text evidence="9">The complex comprises the extracytoplasmic solute receptor protein and the two transmembrane proteins.</text>
</comment>
<keyword evidence="2 9" id="KW-0813">Transport</keyword>
<evidence type="ECO:0000256" key="10">
    <source>
        <dbReference type="SAM" id="MobiDB-lite"/>
    </source>
</evidence>
<keyword evidence="4 9" id="KW-0997">Cell inner membrane</keyword>
<evidence type="ECO:0000256" key="9">
    <source>
        <dbReference type="RuleBase" id="RU369079"/>
    </source>
</evidence>
<proteinExistence type="inferred from homology"/>
<dbReference type="KEGG" id="boz:DBV39_06390"/>
<evidence type="ECO:0000256" key="8">
    <source>
        <dbReference type="ARBA" id="ARBA00038436"/>
    </source>
</evidence>
<evidence type="ECO:0000256" key="3">
    <source>
        <dbReference type="ARBA" id="ARBA00022475"/>
    </source>
</evidence>
<feature type="transmembrane region" description="Helical" evidence="9">
    <location>
        <begin position="44"/>
        <end position="62"/>
    </location>
</feature>
<dbReference type="InterPro" id="IPR007387">
    <property type="entry name" value="TRAP_DctQ"/>
</dbReference>
<name>A0A2R4XI35_9BURK</name>
<feature type="region of interest" description="Disordered" evidence="10">
    <location>
        <begin position="177"/>
        <end position="212"/>
    </location>
</feature>
<dbReference type="Proteomes" id="UP000244571">
    <property type="component" value="Chromosome"/>
</dbReference>
<feature type="domain" description="Tripartite ATP-independent periplasmic transporters DctQ component" evidence="11">
    <location>
        <begin position="21"/>
        <end position="149"/>
    </location>
</feature>
<dbReference type="EMBL" id="CP028901">
    <property type="protein sequence ID" value="AWB33394.1"/>
    <property type="molecule type" value="Genomic_DNA"/>
</dbReference>
<evidence type="ECO:0000256" key="5">
    <source>
        <dbReference type="ARBA" id="ARBA00022692"/>
    </source>
</evidence>
<comment type="similarity">
    <text evidence="8 9">Belongs to the TRAP transporter small permease family.</text>
</comment>
<comment type="caution">
    <text evidence="9">Lacks conserved residue(s) required for the propagation of feature annotation.</text>
</comment>
<sequence length="212" mass="23516">MKHALERGLGILFGLIFLTLSLVVSVETVIRKLFNVSLQGADELGGYALAFGATIAFSMALLGRNHIRVDVFYHLFPKPLKTFLNWLSIISLAAFATLMAWLAWFVIQDTISYQSVSQTPWAVPLVYPQSAWLFGLIVFACLTFATAMYATWLLVHGKTREMDRMLEPRSAREELEEELQDLQGRGAAKVKPGASTTRHTSLSPAKPATPLS</sequence>
<dbReference type="GO" id="GO:0015740">
    <property type="term" value="P:C4-dicarboxylate transport"/>
    <property type="evidence" value="ECO:0007669"/>
    <property type="project" value="TreeGrafter"/>
</dbReference>
<dbReference type="GO" id="GO:0022857">
    <property type="term" value="F:transmembrane transporter activity"/>
    <property type="evidence" value="ECO:0007669"/>
    <property type="project" value="UniProtKB-UniRule"/>
</dbReference>
<accession>A0A2R4XI35</accession>
<evidence type="ECO:0000259" key="11">
    <source>
        <dbReference type="Pfam" id="PF04290"/>
    </source>
</evidence>
<comment type="function">
    <text evidence="9">Part of the tripartite ATP-independent periplasmic (TRAP) transport system.</text>
</comment>
<feature type="transmembrane region" description="Helical" evidence="9">
    <location>
        <begin position="131"/>
        <end position="155"/>
    </location>
</feature>
<keyword evidence="6 9" id="KW-1133">Transmembrane helix</keyword>
<evidence type="ECO:0000256" key="1">
    <source>
        <dbReference type="ARBA" id="ARBA00004429"/>
    </source>
</evidence>
<dbReference type="OrthoDB" id="6160477at2"/>
<keyword evidence="5 9" id="KW-0812">Transmembrane</keyword>
<dbReference type="InterPro" id="IPR055348">
    <property type="entry name" value="DctQ"/>
</dbReference>
<dbReference type="GO" id="GO:0005886">
    <property type="term" value="C:plasma membrane"/>
    <property type="evidence" value="ECO:0007669"/>
    <property type="project" value="UniProtKB-SubCell"/>
</dbReference>
<dbReference type="AlphaFoldDB" id="A0A2R4XI35"/>
<dbReference type="RefSeq" id="WP_108620823.1">
    <property type="nucleotide sequence ID" value="NZ_CP028901.1"/>
</dbReference>
<feature type="compositionally biased region" description="Polar residues" evidence="10">
    <location>
        <begin position="194"/>
        <end position="203"/>
    </location>
</feature>
<dbReference type="PANTHER" id="PTHR35011">
    <property type="entry name" value="2,3-DIKETO-L-GULONATE TRAP TRANSPORTER SMALL PERMEASE PROTEIN YIAM"/>
    <property type="match status" value="1"/>
</dbReference>
<evidence type="ECO:0000256" key="6">
    <source>
        <dbReference type="ARBA" id="ARBA00022989"/>
    </source>
</evidence>
<keyword evidence="13" id="KW-1185">Reference proteome</keyword>
<dbReference type="Pfam" id="PF04290">
    <property type="entry name" value="DctQ"/>
    <property type="match status" value="1"/>
</dbReference>
<keyword evidence="7 9" id="KW-0472">Membrane</keyword>
<dbReference type="PANTHER" id="PTHR35011:SF10">
    <property type="entry name" value="TRAP TRANSPORTER SMALL PERMEASE PROTEIN"/>
    <property type="match status" value="1"/>
</dbReference>
<evidence type="ECO:0000256" key="4">
    <source>
        <dbReference type="ARBA" id="ARBA00022519"/>
    </source>
</evidence>
<evidence type="ECO:0000313" key="13">
    <source>
        <dbReference type="Proteomes" id="UP000244571"/>
    </source>
</evidence>